<organism evidence="1 2">
    <name type="scientific">Candidula unifasciata</name>
    <dbReference type="NCBI Taxonomy" id="100452"/>
    <lineage>
        <taxon>Eukaryota</taxon>
        <taxon>Metazoa</taxon>
        <taxon>Spiralia</taxon>
        <taxon>Lophotrochozoa</taxon>
        <taxon>Mollusca</taxon>
        <taxon>Gastropoda</taxon>
        <taxon>Heterobranchia</taxon>
        <taxon>Euthyneura</taxon>
        <taxon>Panpulmonata</taxon>
        <taxon>Eupulmonata</taxon>
        <taxon>Stylommatophora</taxon>
        <taxon>Helicina</taxon>
        <taxon>Helicoidea</taxon>
        <taxon>Geomitridae</taxon>
        <taxon>Candidula</taxon>
    </lineage>
</organism>
<feature type="non-terminal residue" evidence="1">
    <location>
        <position position="55"/>
    </location>
</feature>
<name>A0A8S3YG09_9EUPU</name>
<evidence type="ECO:0000313" key="2">
    <source>
        <dbReference type="Proteomes" id="UP000678393"/>
    </source>
</evidence>
<dbReference type="OrthoDB" id="6500128at2759"/>
<dbReference type="InterPro" id="IPR027417">
    <property type="entry name" value="P-loop_NTPase"/>
</dbReference>
<proteinExistence type="predicted"/>
<feature type="non-terminal residue" evidence="1">
    <location>
        <position position="1"/>
    </location>
</feature>
<dbReference type="Gene3D" id="3.40.50.300">
    <property type="entry name" value="P-loop containing nucleotide triphosphate hydrolases"/>
    <property type="match status" value="1"/>
</dbReference>
<reference evidence="1" key="1">
    <citation type="submission" date="2021-04" db="EMBL/GenBank/DDBJ databases">
        <authorList>
            <consortium name="Molecular Ecology Group"/>
        </authorList>
    </citation>
    <scope>NUCLEOTIDE SEQUENCE</scope>
</reference>
<protein>
    <submittedName>
        <fullName evidence="1">Uncharacterized protein</fullName>
    </submittedName>
</protein>
<dbReference type="EMBL" id="CAJHNH020000213">
    <property type="protein sequence ID" value="CAG5116119.1"/>
    <property type="molecule type" value="Genomic_DNA"/>
</dbReference>
<sequence>DPVVFGGSLRMNLDPFGERSTEELWDALQCSHLATFVESLPGKLDYECGEGGKNF</sequence>
<keyword evidence="2" id="KW-1185">Reference proteome</keyword>
<dbReference type="Proteomes" id="UP000678393">
    <property type="component" value="Unassembled WGS sequence"/>
</dbReference>
<dbReference type="SUPFAM" id="SSF52540">
    <property type="entry name" value="P-loop containing nucleoside triphosphate hydrolases"/>
    <property type="match status" value="1"/>
</dbReference>
<comment type="caution">
    <text evidence="1">The sequence shown here is derived from an EMBL/GenBank/DDBJ whole genome shotgun (WGS) entry which is preliminary data.</text>
</comment>
<accession>A0A8S3YG09</accession>
<dbReference type="AlphaFoldDB" id="A0A8S3YG09"/>
<evidence type="ECO:0000313" key="1">
    <source>
        <dbReference type="EMBL" id="CAG5116119.1"/>
    </source>
</evidence>
<gene>
    <name evidence="1" type="ORF">CUNI_LOCUS1677</name>
</gene>